<dbReference type="CDD" id="cd07043">
    <property type="entry name" value="STAS_anti-anti-sigma_factors"/>
    <property type="match status" value="1"/>
</dbReference>
<evidence type="ECO:0000313" key="2">
    <source>
        <dbReference type="EMBL" id="GAA0266196.1"/>
    </source>
</evidence>
<gene>
    <name evidence="2" type="ORF">GCM10009539_61210</name>
</gene>
<dbReference type="PROSITE" id="PS50801">
    <property type="entry name" value="STAS"/>
    <property type="match status" value="1"/>
</dbReference>
<name>A0ABP3EN46_9ACTN</name>
<reference evidence="3" key="1">
    <citation type="journal article" date="2019" name="Int. J. Syst. Evol. Microbiol.">
        <title>The Global Catalogue of Microorganisms (GCM) 10K type strain sequencing project: providing services to taxonomists for standard genome sequencing and annotation.</title>
        <authorList>
            <consortium name="The Broad Institute Genomics Platform"/>
            <consortium name="The Broad Institute Genome Sequencing Center for Infectious Disease"/>
            <person name="Wu L."/>
            <person name="Ma J."/>
        </authorList>
    </citation>
    <scope>NUCLEOTIDE SEQUENCE [LARGE SCALE GENOMIC DNA]</scope>
    <source>
        <strain evidence="3">JCM 10425</strain>
    </source>
</reference>
<evidence type="ECO:0000259" key="1">
    <source>
        <dbReference type="PROSITE" id="PS50801"/>
    </source>
</evidence>
<comment type="caution">
    <text evidence="2">The sequence shown here is derived from an EMBL/GenBank/DDBJ whole genome shotgun (WGS) entry which is preliminary data.</text>
</comment>
<dbReference type="InterPro" id="IPR002645">
    <property type="entry name" value="STAS_dom"/>
</dbReference>
<dbReference type="Pfam" id="PF01740">
    <property type="entry name" value="STAS"/>
    <property type="match status" value="1"/>
</dbReference>
<proteinExistence type="predicted"/>
<protein>
    <recommendedName>
        <fullName evidence="1">STAS domain-containing protein</fullName>
    </recommendedName>
</protein>
<accession>A0ABP3EN46</accession>
<keyword evidence="3" id="KW-1185">Reference proteome</keyword>
<dbReference type="EMBL" id="BAAAGX010000025">
    <property type="protein sequence ID" value="GAA0266196.1"/>
    <property type="molecule type" value="Genomic_DNA"/>
</dbReference>
<evidence type="ECO:0000313" key="3">
    <source>
        <dbReference type="Proteomes" id="UP001500967"/>
    </source>
</evidence>
<sequence length="94" mass="9534">MPMSLPADEAAGGRPPATTVATRIDAQAVRVAVAGDLDRTSAATLTLAVERLVRDTALASIVLDLTDLRFVDASGARALPEARATCSAVNGAST</sequence>
<dbReference type="InterPro" id="IPR036513">
    <property type="entry name" value="STAS_dom_sf"/>
</dbReference>
<dbReference type="RefSeq" id="WP_344652382.1">
    <property type="nucleotide sequence ID" value="NZ_BAAAGX010000025.1"/>
</dbReference>
<feature type="domain" description="STAS" evidence="1">
    <location>
        <begin position="31"/>
        <end position="94"/>
    </location>
</feature>
<organism evidence="2 3">
    <name type="scientific">Cryptosporangium japonicum</name>
    <dbReference type="NCBI Taxonomy" id="80872"/>
    <lineage>
        <taxon>Bacteria</taxon>
        <taxon>Bacillati</taxon>
        <taxon>Actinomycetota</taxon>
        <taxon>Actinomycetes</taxon>
        <taxon>Cryptosporangiales</taxon>
        <taxon>Cryptosporangiaceae</taxon>
        <taxon>Cryptosporangium</taxon>
    </lineage>
</organism>
<dbReference type="Proteomes" id="UP001500967">
    <property type="component" value="Unassembled WGS sequence"/>
</dbReference>
<dbReference type="Gene3D" id="3.30.750.24">
    <property type="entry name" value="STAS domain"/>
    <property type="match status" value="1"/>
</dbReference>
<dbReference type="SUPFAM" id="SSF52091">
    <property type="entry name" value="SpoIIaa-like"/>
    <property type="match status" value="1"/>
</dbReference>